<dbReference type="SUPFAM" id="SSF49265">
    <property type="entry name" value="Fibronectin type III"/>
    <property type="match status" value="1"/>
</dbReference>
<accession>A0AAW2A6P6</accession>
<reference evidence="3 4" key="1">
    <citation type="submission" date="2024-05" db="EMBL/GenBank/DDBJ databases">
        <title>A high-quality chromosomal-level genome assembly of Topmouth culter (Culter alburnus).</title>
        <authorList>
            <person name="Zhao H."/>
        </authorList>
    </citation>
    <scope>NUCLEOTIDE SEQUENCE [LARGE SCALE GENOMIC DNA]</scope>
    <source>
        <strain evidence="3">CATC2023</strain>
        <tissue evidence="3">Muscle</tissue>
    </source>
</reference>
<feature type="region of interest" description="Disordered" evidence="1">
    <location>
        <begin position="697"/>
        <end position="740"/>
    </location>
</feature>
<dbReference type="InterPro" id="IPR036116">
    <property type="entry name" value="FN3_sf"/>
</dbReference>
<evidence type="ECO:0000256" key="1">
    <source>
        <dbReference type="SAM" id="MobiDB-lite"/>
    </source>
</evidence>
<dbReference type="InterPro" id="IPR049109">
    <property type="entry name" value="TARSH/FNDC1_C"/>
</dbReference>
<dbReference type="InterPro" id="IPR003961">
    <property type="entry name" value="FN3_dom"/>
</dbReference>
<feature type="region of interest" description="Disordered" evidence="1">
    <location>
        <begin position="649"/>
        <end position="674"/>
    </location>
</feature>
<evidence type="ECO:0000313" key="4">
    <source>
        <dbReference type="Proteomes" id="UP001479290"/>
    </source>
</evidence>
<dbReference type="PROSITE" id="PS50853">
    <property type="entry name" value="FN3"/>
    <property type="match status" value="1"/>
</dbReference>
<feature type="region of interest" description="Disordered" evidence="1">
    <location>
        <begin position="1004"/>
        <end position="1029"/>
    </location>
</feature>
<dbReference type="EMBL" id="JAWDJR010000009">
    <property type="protein sequence ID" value="KAK9969376.1"/>
    <property type="molecule type" value="Genomic_DNA"/>
</dbReference>
<feature type="region of interest" description="Disordered" evidence="1">
    <location>
        <begin position="163"/>
        <end position="556"/>
    </location>
</feature>
<feature type="region of interest" description="Disordered" evidence="1">
    <location>
        <begin position="796"/>
        <end position="868"/>
    </location>
</feature>
<name>A0AAW2A6P6_CULAL</name>
<dbReference type="PANTHER" id="PTHR23197:SF10">
    <property type="entry name" value="TARGET OF NESH-SH3"/>
    <property type="match status" value="1"/>
</dbReference>
<comment type="caution">
    <text evidence="3">The sequence shown here is derived from an EMBL/GenBank/DDBJ whole genome shotgun (WGS) entry which is preliminary data.</text>
</comment>
<feature type="region of interest" description="Disordered" evidence="1">
    <location>
        <begin position="755"/>
        <end position="781"/>
    </location>
</feature>
<dbReference type="AlphaFoldDB" id="A0AAW2A6P6"/>
<feature type="compositionally biased region" description="Polar residues" evidence="1">
    <location>
        <begin position="527"/>
        <end position="556"/>
    </location>
</feature>
<feature type="compositionally biased region" description="Pro residues" evidence="1">
    <location>
        <begin position="760"/>
        <end position="772"/>
    </location>
</feature>
<feature type="compositionally biased region" description="Polar residues" evidence="1">
    <location>
        <begin position="44"/>
        <end position="61"/>
    </location>
</feature>
<dbReference type="PANTHER" id="PTHR23197">
    <property type="entry name" value="TARSH-RELATED FIBRONECTIN DOMAIN-CONTAINING"/>
    <property type="match status" value="1"/>
</dbReference>
<feature type="compositionally biased region" description="Low complexity" evidence="1">
    <location>
        <begin position="167"/>
        <end position="193"/>
    </location>
</feature>
<evidence type="ECO:0000259" key="2">
    <source>
        <dbReference type="PROSITE" id="PS50853"/>
    </source>
</evidence>
<sequence>MFLSKQTPVLAGQPSFLPPVPVLNNITQTRAAPLLKHTGLPKQWKTSVSPKGAENPTTTPDDQPAFTEALSFTDTPIILPMPKTTNTVQPQNPTSHPSTTQPDPHTEQHTSLTPQQLTTTQPQPSTTQQQTSTMQPPPTTNQKYTTKTQVSVKVQPYTAKQLTNTAQQQFSETTSSPSSSTTKPPTQQHTTRTVQEHPHPSKKQDTITQHSLPTRKIQPGTKLHRLSTTQRLQGTSKHQTTHTYDFSKSTSHHQSSTITHSTTFTQPNNKPTATLSEQPNYKPTVTLSEQPNYNPTATLSEQPNYKPTASHSEQPNYKPTATHSEQPNYKPTATHSEQPNYKPTASHSEQPNYKPTASHSEQPNYKPTASHSEQPNNKPTATLSEQPNYKPTASLSEQPNYKPTATLSEQPNYKPTATLSEQPNYKPTATLSEQPNYKPTASLSEQPNYKPTATLSEQPNYKPTASHSEQPNNKPTATLSEQPNYKPTATLSEQPNYKPTATLSEQPNNKPTATFSQQPNYKPAATLSEQPNNKPTTTQNWLTNDNSPTNTALNSPTTLANIQDGLASWQTTDFINQPVFSTKPSILEEYSTPHIPTTEDLPLTENVQELTPQPIYPPIRFWYQPQPSTTTQHSSTTKEQANTAKYNPKTFSHAENQPPNPDEQLPGTQKTPLNLTPKKAFIKSDAIQNSPVAEKVTVRMRQPGQPEASSQPKDEQLRSLPTLTNEVASRNNGRGIFRNSSSLSRPLARNVTQRLKPHGRVPPPKPFRPPPVYRNSTFNRKRVPHGERHIGLWAPKLPRKKPDKTKLNQASDTNEKEKIIDLKQMDPVPDMKPLAPPATEKTTKQELSETTTPQSPYEGSRFDIGDNSSVFSSHPLSKEDAMGKKRFVAPHVIYKTDKRPEEPCSVTHSLSFFPDEEVGYINVTGPPKTPPSNLTVFTVEGCPSFVILDWDKTDNETTEYDVVSSTKGPHGEEVSIQTTNQTHTAVENLKPESSYEFKVVPKNELGSGPTSDPVSFSTESADPRVSEMPTGKNAIWSSFPFRADSYSECNGRQFIKRTWYRKFVGIQLCNSLRYKIYLSDSLKGKFYSIGDQTGYGEDHCQFVDSFLDGRTGGPLPPDQLPPRQGFFRAMRQEPVKFGEIGGNSMINYVAWYECGIPIPGKW</sequence>
<dbReference type="CDD" id="cd00063">
    <property type="entry name" value="FN3"/>
    <property type="match status" value="1"/>
</dbReference>
<feature type="compositionally biased region" description="Basic and acidic residues" evidence="1">
    <location>
        <begin position="194"/>
        <end position="205"/>
    </location>
</feature>
<dbReference type="GO" id="GO:0010811">
    <property type="term" value="P:positive regulation of cell-substrate adhesion"/>
    <property type="evidence" value="ECO:0007669"/>
    <property type="project" value="TreeGrafter"/>
</dbReference>
<feature type="compositionally biased region" description="Polar residues" evidence="1">
    <location>
        <begin position="719"/>
        <end position="740"/>
    </location>
</feature>
<gene>
    <name evidence="3" type="ORF">ABG768_027554</name>
</gene>
<feature type="compositionally biased region" description="Low complexity" evidence="1">
    <location>
        <begin position="110"/>
        <end position="134"/>
    </location>
</feature>
<feature type="compositionally biased region" description="Polar residues" evidence="1">
    <location>
        <begin position="1008"/>
        <end position="1020"/>
    </location>
</feature>
<feature type="compositionally biased region" description="Polar residues" evidence="1">
    <location>
        <begin position="226"/>
        <end position="246"/>
    </location>
</feature>
<feature type="compositionally biased region" description="Polar residues" evidence="1">
    <location>
        <begin position="848"/>
        <end position="857"/>
    </location>
</feature>
<dbReference type="GO" id="GO:0030198">
    <property type="term" value="P:extracellular matrix organization"/>
    <property type="evidence" value="ECO:0007669"/>
    <property type="project" value="TreeGrafter"/>
</dbReference>
<dbReference type="Pfam" id="PF21731">
    <property type="entry name" value="TARSH_C"/>
    <property type="match status" value="1"/>
</dbReference>
<feature type="compositionally biased region" description="Polar residues" evidence="1">
    <location>
        <begin position="83"/>
        <end position="103"/>
    </location>
</feature>
<dbReference type="InterPro" id="IPR013783">
    <property type="entry name" value="Ig-like_fold"/>
</dbReference>
<dbReference type="Gene3D" id="2.60.40.10">
    <property type="entry name" value="Immunoglobulins"/>
    <property type="match status" value="1"/>
</dbReference>
<feature type="domain" description="Fibronectin type-III" evidence="2">
    <location>
        <begin position="930"/>
        <end position="1021"/>
    </location>
</feature>
<keyword evidence="4" id="KW-1185">Reference proteome</keyword>
<dbReference type="Proteomes" id="UP001479290">
    <property type="component" value="Unassembled WGS sequence"/>
</dbReference>
<feature type="compositionally biased region" description="Basic and acidic residues" evidence="1">
    <location>
        <begin position="813"/>
        <end position="824"/>
    </location>
</feature>
<feature type="compositionally biased region" description="Low complexity" evidence="1">
    <location>
        <begin position="247"/>
        <end position="265"/>
    </location>
</feature>
<organism evidence="3 4">
    <name type="scientific">Culter alburnus</name>
    <name type="common">Topmouth culter</name>
    <dbReference type="NCBI Taxonomy" id="194366"/>
    <lineage>
        <taxon>Eukaryota</taxon>
        <taxon>Metazoa</taxon>
        <taxon>Chordata</taxon>
        <taxon>Craniata</taxon>
        <taxon>Vertebrata</taxon>
        <taxon>Euteleostomi</taxon>
        <taxon>Actinopterygii</taxon>
        <taxon>Neopterygii</taxon>
        <taxon>Teleostei</taxon>
        <taxon>Ostariophysi</taxon>
        <taxon>Cypriniformes</taxon>
        <taxon>Xenocyprididae</taxon>
        <taxon>Xenocypridinae</taxon>
        <taxon>Culter</taxon>
    </lineage>
</organism>
<evidence type="ECO:0000313" key="3">
    <source>
        <dbReference type="EMBL" id="KAK9969376.1"/>
    </source>
</evidence>
<proteinExistence type="predicted"/>
<feature type="region of interest" description="Disordered" evidence="1">
    <location>
        <begin position="37"/>
        <end position="147"/>
    </location>
</feature>
<protein>
    <recommendedName>
        <fullName evidence="2">Fibronectin type-III domain-containing protein</fullName>
    </recommendedName>
</protein>
<feature type="compositionally biased region" description="Polar residues" evidence="1">
    <location>
        <begin position="266"/>
        <end position="520"/>
    </location>
</feature>